<dbReference type="Proteomes" id="UP001358586">
    <property type="component" value="Chromosome 5"/>
</dbReference>
<dbReference type="EMBL" id="JARKNE010000005">
    <property type="protein sequence ID" value="KAK5831903.1"/>
    <property type="molecule type" value="Genomic_DNA"/>
</dbReference>
<organism evidence="1 2">
    <name type="scientific">Gossypium arboreum</name>
    <name type="common">Tree cotton</name>
    <name type="synonym">Gossypium nanking</name>
    <dbReference type="NCBI Taxonomy" id="29729"/>
    <lineage>
        <taxon>Eukaryota</taxon>
        <taxon>Viridiplantae</taxon>
        <taxon>Streptophyta</taxon>
        <taxon>Embryophyta</taxon>
        <taxon>Tracheophyta</taxon>
        <taxon>Spermatophyta</taxon>
        <taxon>Magnoliopsida</taxon>
        <taxon>eudicotyledons</taxon>
        <taxon>Gunneridae</taxon>
        <taxon>Pentapetalae</taxon>
        <taxon>rosids</taxon>
        <taxon>malvids</taxon>
        <taxon>Malvales</taxon>
        <taxon>Malvaceae</taxon>
        <taxon>Malvoideae</taxon>
        <taxon>Gossypium</taxon>
    </lineage>
</organism>
<proteinExistence type="predicted"/>
<gene>
    <name evidence="1" type="ORF">PVK06_015702</name>
</gene>
<sequence length="301" mass="34398">MVEKFWSEPVEGTAMKVSFLKLKRLKHVLRDFNKRCYGDLSEKVQDKKKELEAAQLELYTRNSRSTIKVLITKSGGRVESQAELTEEIVGYFKRSMGTSDTAVVVPSVGLLQELCQCPLTSDYQEVIGSRIERREFRRWLEGIAGRKSLSPRCAMKIDLQKAYNFLNWDFIFATLEALGFPLLFIHWIGSGVTQPWYSISFNGGLLNSSKSDVFSSGISDAEVQHIQQVTRRRIKLEGVRKLEQSKYFSTFVVCNDASRIIMGGMDSVIGWQRESQWAVKKFKGKTLLTSILKLAWNAHIY</sequence>
<comment type="caution">
    <text evidence="1">The sequence shown here is derived from an EMBL/GenBank/DDBJ whole genome shotgun (WGS) entry which is preliminary data.</text>
</comment>
<keyword evidence="2" id="KW-1185">Reference proteome</keyword>
<evidence type="ECO:0000313" key="1">
    <source>
        <dbReference type="EMBL" id="KAK5831903.1"/>
    </source>
</evidence>
<evidence type="ECO:0000313" key="2">
    <source>
        <dbReference type="Proteomes" id="UP001358586"/>
    </source>
</evidence>
<name>A0ABR0PYQ6_GOSAR</name>
<evidence type="ECO:0008006" key="3">
    <source>
        <dbReference type="Google" id="ProtNLM"/>
    </source>
</evidence>
<reference evidence="1 2" key="1">
    <citation type="submission" date="2023-03" db="EMBL/GenBank/DDBJ databases">
        <title>WGS of Gossypium arboreum.</title>
        <authorList>
            <person name="Yu D."/>
        </authorList>
    </citation>
    <scope>NUCLEOTIDE SEQUENCE [LARGE SCALE GENOMIC DNA]</scope>
    <source>
        <tissue evidence="1">Leaf</tissue>
    </source>
</reference>
<accession>A0ABR0PYQ6</accession>
<protein>
    <recommendedName>
        <fullName evidence="3">Reverse transcriptase domain-containing protein</fullName>
    </recommendedName>
</protein>